<dbReference type="Gene3D" id="2.130.10.10">
    <property type="entry name" value="YVTN repeat-like/Quinoprotein amine dehydrogenase"/>
    <property type="match status" value="2"/>
</dbReference>
<evidence type="ECO:0000256" key="2">
    <source>
        <dbReference type="ARBA" id="ARBA00022490"/>
    </source>
</evidence>
<dbReference type="PROSITE" id="PS00678">
    <property type="entry name" value="WD_REPEATS_1"/>
    <property type="match status" value="1"/>
</dbReference>
<sequence length="489" mass="54774">MYHPLSCSPSRHLDSSQTQTTEINFKESSEQSKERKDQEIQTDPEVSKEFELLDDNSQALTDFLRRVEPMVCKALEQNIRSHAFDGYEVNWEEDSDVIKCLHLLTHKEMTKDLQCTQLSWNKTGSTLAVAYGRMDHQDWCTHKGALCTWNLDRRGLSSTKADIVIDVPSCLMCVAFHPTKTAWIAGGSFNGQISVWDMSQEDEVLLATCGMSDDSHREPVTQIMWLQDPEKPSKYVLMSTSSDGKILMWEIKERKKQLVLREGFLLLASSLPAGFSRGGRSRTDKEMGVSSLSYVQEDSNLFLVGSESGGIFKCSMNSREPVPTSEVMPSVPLYSPVTFAFEPHNGPVHSVSCSPFHRNLFLACGTDTSARVYSMLESRHIISVEPGAGYLFSAQWSPVRPMVFAVTTGEGQLLIYDLKKSRNVPVQSLQASPESKEVYALEFNKNQKQLLATCDCDGVIMVWQLNDELINQGAREIEALAEIANAIID</sequence>
<protein>
    <submittedName>
        <fullName evidence="6">WD repeat-containing protein 34</fullName>
    </submittedName>
</protein>
<reference evidence="6" key="1">
    <citation type="submission" date="2021-10" db="EMBL/GenBank/DDBJ databases">
        <title>Tropical sea cucumber genome reveals ecological adaptation and Cuvierian tubules defense mechanism.</title>
        <authorList>
            <person name="Chen T."/>
        </authorList>
    </citation>
    <scope>NUCLEOTIDE SEQUENCE</scope>
    <source>
        <strain evidence="6">Nanhai2018</strain>
        <tissue evidence="6">Muscle</tissue>
    </source>
</reference>
<name>A0A9Q0YQP9_HOLLE</name>
<dbReference type="SMART" id="SM00320">
    <property type="entry name" value="WD40"/>
    <property type="match status" value="5"/>
</dbReference>
<dbReference type="GO" id="GO:0005868">
    <property type="term" value="C:cytoplasmic dynein complex"/>
    <property type="evidence" value="ECO:0007669"/>
    <property type="project" value="TreeGrafter"/>
</dbReference>
<feature type="compositionally biased region" description="Basic and acidic residues" evidence="5">
    <location>
        <begin position="24"/>
        <end position="46"/>
    </location>
</feature>
<dbReference type="Proteomes" id="UP001152320">
    <property type="component" value="Chromosome 17"/>
</dbReference>
<keyword evidence="7" id="KW-1185">Reference proteome</keyword>
<dbReference type="GO" id="GO:0097014">
    <property type="term" value="C:ciliary plasm"/>
    <property type="evidence" value="ECO:0007669"/>
    <property type="project" value="TreeGrafter"/>
</dbReference>
<dbReference type="SUPFAM" id="SSF50978">
    <property type="entry name" value="WD40 repeat-like"/>
    <property type="match status" value="1"/>
</dbReference>
<keyword evidence="2" id="KW-0963">Cytoplasm</keyword>
<evidence type="ECO:0000313" key="6">
    <source>
        <dbReference type="EMBL" id="KAJ8025755.1"/>
    </source>
</evidence>
<evidence type="ECO:0000256" key="5">
    <source>
        <dbReference type="SAM" id="MobiDB-lite"/>
    </source>
</evidence>
<dbReference type="InterPro" id="IPR015943">
    <property type="entry name" value="WD40/YVTN_repeat-like_dom_sf"/>
</dbReference>
<evidence type="ECO:0000256" key="4">
    <source>
        <dbReference type="ARBA" id="ARBA00022737"/>
    </source>
</evidence>
<dbReference type="GO" id="GO:0045504">
    <property type="term" value="F:dynein heavy chain binding"/>
    <property type="evidence" value="ECO:0007669"/>
    <property type="project" value="TreeGrafter"/>
</dbReference>
<dbReference type="InterPro" id="IPR050687">
    <property type="entry name" value="Dynein_IC"/>
</dbReference>
<dbReference type="GO" id="GO:0045503">
    <property type="term" value="F:dynein light chain binding"/>
    <property type="evidence" value="ECO:0007669"/>
    <property type="project" value="TreeGrafter"/>
</dbReference>
<feature type="region of interest" description="Disordered" evidence="5">
    <location>
        <begin position="1"/>
        <end position="46"/>
    </location>
</feature>
<dbReference type="PANTHER" id="PTHR12442:SF26">
    <property type="entry name" value="CYTOPLASMIC DYNEIN 2 INTERMEDIATE CHAIN 2"/>
    <property type="match status" value="1"/>
</dbReference>
<dbReference type="InterPro" id="IPR001680">
    <property type="entry name" value="WD40_rpt"/>
</dbReference>
<dbReference type="OrthoDB" id="445052at2759"/>
<dbReference type="Pfam" id="PF00400">
    <property type="entry name" value="WD40"/>
    <property type="match status" value="3"/>
</dbReference>
<proteinExistence type="predicted"/>
<gene>
    <name evidence="6" type="ORF">HOLleu_33399</name>
</gene>
<dbReference type="InterPro" id="IPR036322">
    <property type="entry name" value="WD40_repeat_dom_sf"/>
</dbReference>
<evidence type="ECO:0000256" key="3">
    <source>
        <dbReference type="ARBA" id="ARBA00022574"/>
    </source>
</evidence>
<dbReference type="EMBL" id="JAIZAY010000017">
    <property type="protein sequence ID" value="KAJ8025755.1"/>
    <property type="molecule type" value="Genomic_DNA"/>
</dbReference>
<keyword evidence="3" id="KW-0853">WD repeat</keyword>
<dbReference type="FunFam" id="2.130.10.10:FF:000283">
    <property type="entry name" value="WD repeat domain 34"/>
    <property type="match status" value="1"/>
</dbReference>
<accession>A0A9Q0YQP9</accession>
<comment type="subcellular location">
    <subcellularLocation>
        <location evidence="1">Cytoplasm</location>
    </subcellularLocation>
</comment>
<evidence type="ECO:0000313" key="7">
    <source>
        <dbReference type="Proteomes" id="UP001152320"/>
    </source>
</evidence>
<dbReference type="GO" id="GO:0042073">
    <property type="term" value="P:intraciliary transport"/>
    <property type="evidence" value="ECO:0007669"/>
    <property type="project" value="TreeGrafter"/>
</dbReference>
<dbReference type="AlphaFoldDB" id="A0A9Q0YQP9"/>
<comment type="caution">
    <text evidence="6">The sequence shown here is derived from an EMBL/GenBank/DDBJ whole genome shotgun (WGS) entry which is preliminary data.</text>
</comment>
<organism evidence="6 7">
    <name type="scientific">Holothuria leucospilota</name>
    <name type="common">Black long sea cucumber</name>
    <name type="synonym">Mertensiothuria leucospilota</name>
    <dbReference type="NCBI Taxonomy" id="206669"/>
    <lineage>
        <taxon>Eukaryota</taxon>
        <taxon>Metazoa</taxon>
        <taxon>Echinodermata</taxon>
        <taxon>Eleutherozoa</taxon>
        <taxon>Echinozoa</taxon>
        <taxon>Holothuroidea</taxon>
        <taxon>Aspidochirotacea</taxon>
        <taxon>Aspidochirotida</taxon>
        <taxon>Holothuriidae</taxon>
        <taxon>Holothuria</taxon>
    </lineage>
</organism>
<evidence type="ECO:0000256" key="1">
    <source>
        <dbReference type="ARBA" id="ARBA00004496"/>
    </source>
</evidence>
<dbReference type="PANTHER" id="PTHR12442">
    <property type="entry name" value="DYNEIN INTERMEDIATE CHAIN"/>
    <property type="match status" value="1"/>
</dbReference>
<keyword evidence="4" id="KW-0677">Repeat</keyword>
<dbReference type="InterPro" id="IPR019775">
    <property type="entry name" value="WD40_repeat_CS"/>
</dbReference>